<feature type="domain" description="Jacalin-type lectin" evidence="1">
    <location>
        <begin position="44"/>
        <end position="147"/>
    </location>
</feature>
<dbReference type="InterPro" id="IPR001229">
    <property type="entry name" value="Jacalin-like_lectin_dom"/>
</dbReference>
<organism evidence="2">
    <name type="scientific">Hygrophorus russula</name>
    <dbReference type="NCBI Taxonomy" id="264141"/>
    <lineage>
        <taxon>Eukaryota</taxon>
        <taxon>Fungi</taxon>
        <taxon>Dikarya</taxon>
        <taxon>Basidiomycota</taxon>
        <taxon>Agaricomycotina</taxon>
        <taxon>Agaricomycetes</taxon>
        <taxon>Agaricomycetidae</taxon>
        <taxon>Agaricales</taxon>
        <taxon>Hygrophoraceae</taxon>
        <taxon>Hygrophorus</taxon>
    </lineage>
</organism>
<protein>
    <submittedName>
        <fullName evidence="2">Lectin</fullName>
    </submittedName>
</protein>
<reference evidence="2" key="1">
    <citation type="journal article" date="2012" name="Glycobiology">
        <title>Mannose-specific lectin from the mushroom Hygrophorus russula.</title>
        <authorList>
            <person name="Suzuki T."/>
            <person name="Sugiyama K."/>
            <person name="Hirai H."/>
            <person name="Ito H."/>
            <person name="Morita T."/>
            <person name="Dohra H."/>
            <person name="Murata T."/>
            <person name="Usui T."/>
            <person name="Tateno H."/>
            <person name="Hirabayashi J."/>
            <person name="Kobayashi Y."/>
            <person name="Kawagishi H."/>
        </authorList>
    </citation>
    <scope>NUCLEOTIDE SEQUENCE</scope>
</reference>
<proteinExistence type="evidence at transcript level"/>
<dbReference type="Gene3D" id="2.100.10.30">
    <property type="entry name" value="Jacalin-like lectin domain"/>
    <property type="match status" value="1"/>
</dbReference>
<dbReference type="AlphaFoldDB" id="G3XEW4"/>
<dbReference type="SUPFAM" id="SSF51101">
    <property type="entry name" value="Mannose-binding lectins"/>
    <property type="match status" value="1"/>
</dbReference>
<dbReference type="InterPro" id="IPR036404">
    <property type="entry name" value="Jacalin-like_lectin_dom_sf"/>
</dbReference>
<sequence length="176" mass="18662">MTIGTAKPILAQTAIVGGPSVPFDDAREVASWPAKLEIAQDFPITGITVRHGWIINNLTIIYRTVNGNSATVSHGGDSGGIVDKVALNENEIITSVQGRAGQHRSYNRPYLCSISFTILDTKTLVTRTTNIFGNGDGTNQGDPFQVAQPYAFAGATYTDGQTGVAGLSFFKVITNA</sequence>
<dbReference type="Pfam" id="PF01419">
    <property type="entry name" value="Jacalin"/>
    <property type="match status" value="1"/>
</dbReference>
<dbReference type="EMBL" id="AB586742">
    <property type="protein sequence ID" value="BAL02996.1"/>
    <property type="molecule type" value="mRNA"/>
</dbReference>
<evidence type="ECO:0000259" key="1">
    <source>
        <dbReference type="Pfam" id="PF01419"/>
    </source>
</evidence>
<evidence type="ECO:0000313" key="2">
    <source>
        <dbReference type="EMBL" id="BAL02996.1"/>
    </source>
</evidence>
<name>G3XEW4_9AGAR</name>
<accession>G3XEW4</accession>